<organism evidence="3 4">
    <name type="scientific">Oikopleura dioica</name>
    <name type="common">Tunicate</name>
    <dbReference type="NCBI Taxonomy" id="34765"/>
    <lineage>
        <taxon>Eukaryota</taxon>
        <taxon>Metazoa</taxon>
        <taxon>Chordata</taxon>
        <taxon>Tunicata</taxon>
        <taxon>Appendicularia</taxon>
        <taxon>Copelata</taxon>
        <taxon>Oikopleuridae</taxon>
        <taxon>Oikopleura</taxon>
    </lineage>
</organism>
<comment type="catalytic activity">
    <reaction evidence="2">
        <text>glutathione + H2O = L-cysteinylglycine + L-glutamate</text>
        <dbReference type="Rhea" id="RHEA:28807"/>
        <dbReference type="ChEBI" id="CHEBI:15377"/>
        <dbReference type="ChEBI" id="CHEBI:29985"/>
        <dbReference type="ChEBI" id="CHEBI:57925"/>
        <dbReference type="ChEBI" id="CHEBI:61694"/>
        <dbReference type="EC" id="3.4.19.13"/>
    </reaction>
</comment>
<dbReference type="Pfam" id="PF01019">
    <property type="entry name" value="G_glu_transpept"/>
    <property type="match status" value="1"/>
</dbReference>
<dbReference type="PANTHER" id="PTHR11686:SF9">
    <property type="entry name" value="RE13973P"/>
    <property type="match status" value="1"/>
</dbReference>
<keyword evidence="2" id="KW-0472">Membrane</keyword>
<dbReference type="EC" id="3.4.19.13" evidence="2"/>
<comment type="pathway">
    <text evidence="2">Sulfur metabolism; glutathione metabolism.</text>
</comment>
<keyword evidence="4" id="KW-1185">Reference proteome</keyword>
<reference evidence="3 4" key="1">
    <citation type="submission" date="2021-04" db="EMBL/GenBank/DDBJ databases">
        <authorList>
            <person name="Bliznina A."/>
        </authorList>
    </citation>
    <scope>NUCLEOTIDE SEQUENCE [LARGE SCALE GENOMIC DNA]</scope>
</reference>
<dbReference type="EMBL" id="OU015568">
    <property type="protein sequence ID" value="CAG5080601.1"/>
    <property type="molecule type" value="Genomic_DNA"/>
</dbReference>
<dbReference type="Gene3D" id="3.60.20.40">
    <property type="match status" value="1"/>
</dbReference>
<keyword evidence="2" id="KW-0812">Transmembrane</keyword>
<proteinExistence type="inferred from homology"/>
<dbReference type="InterPro" id="IPR029055">
    <property type="entry name" value="Ntn_hydrolases_N"/>
</dbReference>
<keyword evidence="2" id="KW-0012">Acyltransferase</keyword>
<keyword evidence="2" id="KW-0808">Transferase</keyword>
<comment type="catalytic activity">
    <reaction evidence="2">
        <text>an N-terminal (5-L-glutamyl)-[peptide] + an alpha-amino acid = 5-L-glutamyl amino acid + an N-terminal L-alpha-aminoacyl-[peptide]</text>
        <dbReference type="Rhea" id="RHEA:23904"/>
        <dbReference type="Rhea" id="RHEA-COMP:9780"/>
        <dbReference type="Rhea" id="RHEA-COMP:9795"/>
        <dbReference type="ChEBI" id="CHEBI:77644"/>
        <dbReference type="ChEBI" id="CHEBI:78597"/>
        <dbReference type="ChEBI" id="CHEBI:78599"/>
        <dbReference type="ChEBI" id="CHEBI:78608"/>
        <dbReference type="EC" id="2.3.2.2"/>
    </reaction>
</comment>
<name>A0ABN7RLL5_OIKDI</name>
<keyword evidence="2" id="KW-1133">Transmembrane helix</keyword>
<sequence>MSDRFKIVERLLSLVTFALVLFLAIYLPLNLEKSVENEEKVEVEDSIGRVSETAGHYKHAAVATDSALCSGLGKKILKMGGNAVDAGIVSVLCLGLQNFHSCGIGGGSFFMVYNGLEDQTFINCREKAPAAATEKMFFQNPENSTYGGLAIGIPGEMACLSEAHDRYGSLDWSLLIGEIVTLLEDGIIVTITQEGPLNSHAEKCSNAEMFFNEDGQIKKAGDVIHNRKLADTFRKIAKDKKSFHKGSLAQDIVDDIQDNNGIITIEDLTSFQPNIEIPRNVDVGDLRFYIPSAPASGPVFQFIYNIFANFDESGDLPVDSVDFNHRLVEAFKFAYGKRSALGDPKFITNQTTLEMLANLPTMEFAKAFSEKIDDTTHPLEYYEPEFEIIEDSGTSHMSIVDENGMAVAITSTINTYLGSKMIGKRTGIIFNNEMDDFSTPGQSNNYGLPPSPSNFIKPGAQPLSSMCPIIAVDKKSGEVIFTAGASGGSQITTSVANVAIRTLLYGDGLDEAIQRARVHHQLLPNEIRKEDRFDLNLIAELEKRGHLYYQGTGRGAVVQGILRRNGILEAVSDVRKGGKPDGY</sequence>
<dbReference type="PANTHER" id="PTHR11686">
    <property type="entry name" value="GAMMA GLUTAMYL TRANSPEPTIDASE"/>
    <property type="match status" value="1"/>
</dbReference>
<evidence type="ECO:0000256" key="2">
    <source>
        <dbReference type="RuleBase" id="RU368068"/>
    </source>
</evidence>
<dbReference type="PRINTS" id="PR01210">
    <property type="entry name" value="GGTRANSPTASE"/>
</dbReference>
<comment type="function">
    <text evidence="2">Cleaves the gamma-glutamyl peptide bond of glutathione and glutathione conjugates.</text>
</comment>
<feature type="transmembrane region" description="Helical" evidence="2">
    <location>
        <begin position="12"/>
        <end position="29"/>
    </location>
</feature>
<gene>
    <name evidence="3" type="ORF">OKIOD_LOCUS1217</name>
</gene>
<comment type="subcellular location">
    <subcellularLocation>
        <location evidence="2">Membrane</location>
        <topology evidence="2">Single-pass type II membrane protein</topology>
    </subcellularLocation>
</comment>
<keyword evidence="2" id="KW-0378">Hydrolase</keyword>
<dbReference type="SUPFAM" id="SSF56235">
    <property type="entry name" value="N-terminal nucleophile aminohydrolases (Ntn hydrolases)"/>
    <property type="match status" value="1"/>
</dbReference>
<dbReference type="InterPro" id="IPR000101">
    <property type="entry name" value="GGT_peptidase"/>
</dbReference>
<evidence type="ECO:0000256" key="1">
    <source>
        <dbReference type="ARBA" id="ARBA00009381"/>
    </source>
</evidence>
<dbReference type="InterPro" id="IPR043138">
    <property type="entry name" value="GGT_lsub"/>
</dbReference>
<comment type="catalytic activity">
    <reaction evidence="2">
        <text>an S-substituted glutathione + H2O = an S-substituted L-cysteinylglycine + L-glutamate</text>
        <dbReference type="Rhea" id="RHEA:59468"/>
        <dbReference type="ChEBI" id="CHEBI:15377"/>
        <dbReference type="ChEBI" id="CHEBI:29985"/>
        <dbReference type="ChEBI" id="CHEBI:90779"/>
        <dbReference type="ChEBI" id="CHEBI:143103"/>
        <dbReference type="EC" id="3.4.19.13"/>
    </reaction>
</comment>
<dbReference type="Proteomes" id="UP001158576">
    <property type="component" value="Chromosome PAR"/>
</dbReference>
<evidence type="ECO:0000313" key="3">
    <source>
        <dbReference type="EMBL" id="CAG5080601.1"/>
    </source>
</evidence>
<evidence type="ECO:0000313" key="4">
    <source>
        <dbReference type="Proteomes" id="UP001158576"/>
    </source>
</evidence>
<dbReference type="Gene3D" id="1.10.246.130">
    <property type="match status" value="1"/>
</dbReference>
<protein>
    <recommendedName>
        <fullName evidence="2">Glutathione hydrolase</fullName>
        <ecNumber evidence="2">2.3.2.2</ecNumber>
        <ecNumber evidence="2">3.4.19.13</ecNumber>
    </recommendedName>
    <alternativeName>
        <fullName evidence="2">Gamma-glutamyltransferase</fullName>
    </alternativeName>
    <alternativeName>
        <fullName evidence="2">Gamma-glutamyltranspeptidase</fullName>
    </alternativeName>
</protein>
<comment type="similarity">
    <text evidence="1">Belongs to the gamma-glutamyltransferase family.</text>
</comment>
<dbReference type="InterPro" id="IPR043137">
    <property type="entry name" value="GGT_ssub_C"/>
</dbReference>
<accession>A0ABN7RLL5</accession>
<dbReference type="EC" id="2.3.2.2" evidence="2"/>